<sequence>MPIKSTKKAVSEPIENQEDFDFDDFDDFNEEDFEIDEKFEADVDDLVPYIDEHNEHEVLQKERGELINTLLKEDEDELNKWLIKVNRSWKQEAIISDVLFFAVQRCSFAFFSSLLAKAFRELGMTKMDDSPIFMKELDLLTFHYEARKFKISFDELIQRALLLSHPALNGDLPDVSSKQGIALVFHTLFSWVEDLSSSQRARLLILKDRALEDDAARRPYWSSFFWGDTSRKEEIDGYFRDYDVATALAFTLGHGALNSTASECLFLKFIQEIKKDIKQNPCLAEAPGYALIDLFDEHTHKGLYCKHFHDAILVSQNEVEKAHEQKPCQLTQSSPF</sequence>
<evidence type="ECO:0000313" key="3">
    <source>
        <dbReference type="Proteomes" id="UP001615550"/>
    </source>
</evidence>
<evidence type="ECO:0000313" key="2">
    <source>
        <dbReference type="EMBL" id="MFJ1267909.1"/>
    </source>
</evidence>
<reference evidence="2 3" key="1">
    <citation type="submission" date="2024-08" db="EMBL/GenBank/DDBJ databases">
        <title>Draft Genome Sequence of Legionella lytica strain DSB2004, Isolated From a Fire Sprinkler System.</title>
        <authorList>
            <person name="Everhart A.D."/>
            <person name="Kidane D.T."/>
            <person name="Farone A.L."/>
            <person name="Farone M.B."/>
        </authorList>
    </citation>
    <scope>NUCLEOTIDE SEQUENCE [LARGE SCALE GENOMIC DNA]</scope>
    <source>
        <strain evidence="2 3">DSB2004</strain>
    </source>
</reference>
<dbReference type="RefSeq" id="WP_400186743.1">
    <property type="nucleotide sequence ID" value="NZ_JBGORX010000001.1"/>
</dbReference>
<accession>A0ABW8D5F6</accession>
<organism evidence="2 3">
    <name type="scientific">Legionella lytica</name>
    <dbReference type="NCBI Taxonomy" id="96232"/>
    <lineage>
        <taxon>Bacteria</taxon>
        <taxon>Pseudomonadati</taxon>
        <taxon>Pseudomonadota</taxon>
        <taxon>Gammaproteobacteria</taxon>
        <taxon>Legionellales</taxon>
        <taxon>Legionellaceae</taxon>
        <taxon>Legionella</taxon>
    </lineage>
</organism>
<protein>
    <submittedName>
        <fullName evidence="2">Uncharacterized protein</fullName>
    </submittedName>
</protein>
<feature type="region of interest" description="Disordered" evidence="1">
    <location>
        <begin position="1"/>
        <end position="24"/>
    </location>
</feature>
<keyword evidence="3" id="KW-1185">Reference proteome</keyword>
<proteinExistence type="predicted"/>
<dbReference type="Proteomes" id="UP001615550">
    <property type="component" value="Unassembled WGS sequence"/>
</dbReference>
<comment type="caution">
    <text evidence="2">The sequence shown here is derived from an EMBL/GenBank/DDBJ whole genome shotgun (WGS) entry which is preliminary data.</text>
</comment>
<gene>
    <name evidence="2" type="ORF">ACD661_04955</name>
</gene>
<name>A0ABW8D5F6_9GAMM</name>
<feature type="compositionally biased region" description="Acidic residues" evidence="1">
    <location>
        <begin position="15"/>
        <end position="24"/>
    </location>
</feature>
<evidence type="ECO:0000256" key="1">
    <source>
        <dbReference type="SAM" id="MobiDB-lite"/>
    </source>
</evidence>
<dbReference type="EMBL" id="JBGORX010000001">
    <property type="protein sequence ID" value="MFJ1267909.1"/>
    <property type="molecule type" value="Genomic_DNA"/>
</dbReference>